<evidence type="ECO:0000256" key="5">
    <source>
        <dbReference type="SAM" id="MobiDB-lite"/>
    </source>
</evidence>
<evidence type="ECO:0000256" key="4">
    <source>
        <dbReference type="ARBA" id="ARBA00022860"/>
    </source>
</evidence>
<feature type="compositionally biased region" description="Low complexity" evidence="5">
    <location>
        <begin position="76"/>
        <end position="98"/>
    </location>
</feature>
<proteinExistence type="predicted"/>
<protein>
    <submittedName>
        <fullName evidence="6">Uncharacterized protein</fullName>
    </submittedName>
</protein>
<dbReference type="OrthoDB" id="190375at2759"/>
<dbReference type="KEGG" id="fcy:FRACYDRAFT_241588"/>
<evidence type="ECO:0000313" key="6">
    <source>
        <dbReference type="EMBL" id="OEU13252.1"/>
    </source>
</evidence>
<dbReference type="Pfam" id="PF00612">
    <property type="entry name" value="IQ"/>
    <property type="match status" value="2"/>
</dbReference>
<dbReference type="GO" id="GO:0005737">
    <property type="term" value="C:cytoplasm"/>
    <property type="evidence" value="ECO:0007669"/>
    <property type="project" value="UniProtKB-SubCell"/>
</dbReference>
<dbReference type="GO" id="GO:0000278">
    <property type="term" value="P:mitotic cell cycle"/>
    <property type="evidence" value="ECO:0007669"/>
    <property type="project" value="TreeGrafter"/>
</dbReference>
<dbReference type="InterPro" id="IPR000048">
    <property type="entry name" value="IQ_motif_EF-hand-BS"/>
</dbReference>
<feature type="region of interest" description="Disordered" evidence="5">
    <location>
        <begin position="1289"/>
        <end position="1351"/>
    </location>
</feature>
<feature type="compositionally biased region" description="Low complexity" evidence="5">
    <location>
        <begin position="388"/>
        <end position="398"/>
    </location>
</feature>
<evidence type="ECO:0000313" key="7">
    <source>
        <dbReference type="Proteomes" id="UP000095751"/>
    </source>
</evidence>
<keyword evidence="7" id="KW-1185">Reference proteome</keyword>
<feature type="compositionally biased region" description="Low complexity" evidence="5">
    <location>
        <begin position="167"/>
        <end position="181"/>
    </location>
</feature>
<name>A0A1E7F4Z2_9STRA</name>
<dbReference type="GO" id="GO:0005516">
    <property type="term" value="F:calmodulin binding"/>
    <property type="evidence" value="ECO:0007669"/>
    <property type="project" value="UniProtKB-KW"/>
</dbReference>
<gene>
    <name evidence="6" type="ORF">FRACYDRAFT_241588</name>
</gene>
<evidence type="ECO:0000256" key="1">
    <source>
        <dbReference type="ARBA" id="ARBA00004496"/>
    </source>
</evidence>
<keyword evidence="4" id="KW-0112">Calmodulin-binding</keyword>
<evidence type="ECO:0000256" key="3">
    <source>
        <dbReference type="ARBA" id="ARBA00022737"/>
    </source>
</evidence>
<feature type="region of interest" description="Disordered" evidence="5">
    <location>
        <begin position="312"/>
        <end position="375"/>
    </location>
</feature>
<sequence>MDPPAAVPGQGNNNTSTSWDNHYNRRGQNREQFDYVNSSSFSGEQQQHQEQQQEQEQEQYSQQRPRRTHGADSRKNSNNSNKKYDSSSSSALPLSSPSRQKDNNDDMFCIGGSSPSRTGTGGSINVSYSDVGTSKELEERTDTFRYFDLPTYNAVVHDDSVLYTTSTGTSRSDTGVGTGRSTRSDIGVDTSTWSDALYRKQQDRGQQRRRVAPQDFSRSSQIQILEEEEFSPVGVGANTAGYSLRSSSNSKSKSQLPLSTINQRTGFAEQQQRNDHYYNYAKDNLIMFGGRGVDDSPTVSTGLSQEELLHRKRREDTWQKRKQKQTKRKNKNRILNLPSVLLHSSSSSSNNNNGHHQQNQNQMHQHHYQKQTKRKNKNRILNLPSVLLHSSSSSSSNSPRKRMVIKGKGEYNGDEASTNSNNSRGKGVRGPMVRRQRDNASLGRRWSATKGIDKQMDPPIASNMPAAFVEDISDHNSRRCMGNSRGSKIMQNDKNFIQTTPKNNSTFQYLQSGNVPFDSDPNSNYQQGQKTTCQDVLTSSTKLNDDFDRFMEDPNMASANAKRGMSFDPKHDNTAYDYLSIPGIAGYSSSLSDVSTPTGDTARSKRPTYADFTPESDYLSRKLVLLKQQNKASPTSVMDVHDSSSMVGVRWNETLTQQEYILTPQSTKLRPDCDTVQVETPLGKPKSILRSRFKSQNKPMELDSSNECPSDEFARKQMKKVLLKEEDTNPIEITDEGFNTQTWTGFGDGFQKGNSLKNMPEHNVHSDDIFDPNFPVDDQEAGKFPESYVHFIEAVASVVIQTKIRQKLAKNKLRKLQNECLRDQNMPVSTQNNMTPMVRRSYALAQRMRSENKANIETRKDVASDFFALAAIQIQAAFRGWWVRDCLGVDNYCATMIQKIYLGYHCRNQFTINLYRVIVVQSICRRWLAMDDAVTRIYCIVRIQAFARGSLVRNRMKFRALENNVYDAAAIMIQTQWRSFWCEMNFLRAYEDILVVQSIVRGWITRRLIRSWLKANRIQTSRRLQGKLSKPGNDLPPVYSNHIEYMRNTLTPRTEEEQVTSPIISLDENKRNSGISNKEIRQLVPAHDAQCAAGFENDKTLESERRADIERRRKDKEFEVKAKQEEEQRRQEIQASEIAEIEFRRKRMALKAEARKREECKQIKPSSELTSVLEEESFPHDEEKKVNGDILVKDVNTKPIRAQLNGVAISEEVCANSERVSQKLVVSDTKIPKNSIRKHPAFSRKGGSLVASRMRQLLVSNGSAALTNESPSTVIDGEESVEDTNVSMNENEEKMTSSISILETDSTRSDDDEPREIQKTTVPDSPNLNIANEEVKDEIPKRSSRTSATYYQDYMRSQRSESEQKRWACI</sequence>
<dbReference type="Gene3D" id="1.20.5.190">
    <property type="match status" value="1"/>
</dbReference>
<feature type="region of interest" description="Disordered" evidence="5">
    <location>
        <begin position="200"/>
        <end position="223"/>
    </location>
</feature>
<dbReference type="GO" id="GO:0000922">
    <property type="term" value="C:spindle pole"/>
    <property type="evidence" value="ECO:0007669"/>
    <property type="project" value="TreeGrafter"/>
</dbReference>
<organism evidence="6 7">
    <name type="scientific">Fragilariopsis cylindrus CCMP1102</name>
    <dbReference type="NCBI Taxonomy" id="635003"/>
    <lineage>
        <taxon>Eukaryota</taxon>
        <taxon>Sar</taxon>
        <taxon>Stramenopiles</taxon>
        <taxon>Ochrophyta</taxon>
        <taxon>Bacillariophyta</taxon>
        <taxon>Bacillariophyceae</taxon>
        <taxon>Bacillariophycidae</taxon>
        <taxon>Bacillariales</taxon>
        <taxon>Bacillariaceae</taxon>
        <taxon>Fragilariopsis</taxon>
    </lineage>
</organism>
<feature type="compositionally biased region" description="Low complexity" evidence="5">
    <location>
        <begin position="38"/>
        <end position="63"/>
    </location>
</feature>
<keyword evidence="3" id="KW-0677">Repeat</keyword>
<accession>A0A1E7F4Z2</accession>
<dbReference type="PANTHER" id="PTHR22706">
    <property type="entry name" value="ASSEMBLY FACTOR FOR SPINDLE MICROTUBULES"/>
    <property type="match status" value="1"/>
</dbReference>
<dbReference type="PANTHER" id="PTHR22706:SF1">
    <property type="entry name" value="ASSEMBLY FACTOR FOR SPINDLE MICROTUBULES"/>
    <property type="match status" value="1"/>
</dbReference>
<feature type="compositionally biased region" description="Basic residues" evidence="5">
    <location>
        <begin position="364"/>
        <end position="375"/>
    </location>
</feature>
<dbReference type="GO" id="GO:0007051">
    <property type="term" value="P:spindle organization"/>
    <property type="evidence" value="ECO:0007669"/>
    <property type="project" value="TreeGrafter"/>
</dbReference>
<dbReference type="InParanoid" id="A0A1E7F4Z2"/>
<keyword evidence="2" id="KW-0963">Cytoplasm</keyword>
<dbReference type="InterPro" id="IPR051185">
    <property type="entry name" value="ASPM"/>
</dbReference>
<dbReference type="PROSITE" id="PS50096">
    <property type="entry name" value="IQ"/>
    <property type="match status" value="2"/>
</dbReference>
<feature type="compositionally biased region" description="Low complexity" evidence="5">
    <location>
        <begin position="343"/>
        <end position="363"/>
    </location>
</feature>
<feature type="compositionally biased region" description="Polar residues" evidence="5">
    <location>
        <begin position="1319"/>
        <end position="1330"/>
    </location>
</feature>
<feature type="compositionally biased region" description="Basic residues" evidence="5">
    <location>
        <begin position="320"/>
        <end position="332"/>
    </location>
</feature>
<evidence type="ECO:0000256" key="2">
    <source>
        <dbReference type="ARBA" id="ARBA00022490"/>
    </source>
</evidence>
<dbReference type="Proteomes" id="UP000095751">
    <property type="component" value="Unassembled WGS sequence"/>
</dbReference>
<feature type="region of interest" description="Disordered" evidence="5">
    <location>
        <begin position="167"/>
        <end position="187"/>
    </location>
</feature>
<feature type="compositionally biased region" description="Polar residues" evidence="5">
    <location>
        <begin position="415"/>
        <end position="424"/>
    </location>
</feature>
<feature type="region of interest" description="Disordered" evidence="5">
    <location>
        <begin position="1"/>
        <end position="125"/>
    </location>
</feature>
<feature type="compositionally biased region" description="Polar residues" evidence="5">
    <location>
        <begin position="10"/>
        <end position="21"/>
    </location>
</feature>
<feature type="region of interest" description="Disordered" evidence="5">
    <location>
        <begin position="388"/>
        <end position="443"/>
    </location>
</feature>
<comment type="subcellular location">
    <subcellularLocation>
        <location evidence="1">Cytoplasm</location>
    </subcellularLocation>
</comment>
<dbReference type="GO" id="GO:0051295">
    <property type="term" value="P:establishment of meiotic spindle localization"/>
    <property type="evidence" value="ECO:0007669"/>
    <property type="project" value="TreeGrafter"/>
</dbReference>
<reference evidence="6 7" key="1">
    <citation type="submission" date="2016-09" db="EMBL/GenBank/DDBJ databases">
        <title>Extensive genetic diversity and differential bi-allelic expression allows diatom success in the polar Southern Ocean.</title>
        <authorList>
            <consortium name="DOE Joint Genome Institute"/>
            <person name="Mock T."/>
            <person name="Otillar R.P."/>
            <person name="Strauss J."/>
            <person name="Dupont C."/>
            <person name="Frickenhaus S."/>
            <person name="Maumus F."/>
            <person name="Mcmullan M."/>
            <person name="Sanges R."/>
            <person name="Schmutz J."/>
            <person name="Toseland A."/>
            <person name="Valas R."/>
            <person name="Veluchamy A."/>
            <person name="Ward B.J."/>
            <person name="Allen A."/>
            <person name="Barry K."/>
            <person name="Falciatore A."/>
            <person name="Ferrante M."/>
            <person name="Fortunato A.E."/>
            <person name="Gloeckner G."/>
            <person name="Gruber A."/>
            <person name="Hipkin R."/>
            <person name="Janech M."/>
            <person name="Kroth P."/>
            <person name="Leese F."/>
            <person name="Lindquist E."/>
            <person name="Lyon B.R."/>
            <person name="Martin J."/>
            <person name="Mayer C."/>
            <person name="Parker M."/>
            <person name="Quesneville H."/>
            <person name="Raymond J."/>
            <person name="Uhlig C."/>
            <person name="Valentin K.U."/>
            <person name="Worden A.Z."/>
            <person name="Armbrust E.V."/>
            <person name="Bowler C."/>
            <person name="Green B."/>
            <person name="Moulton V."/>
            <person name="Van Oosterhout C."/>
            <person name="Grigoriev I."/>
        </authorList>
    </citation>
    <scope>NUCLEOTIDE SEQUENCE [LARGE SCALE GENOMIC DNA]</scope>
    <source>
        <strain evidence="6 7">CCMP1102</strain>
    </source>
</reference>
<dbReference type="SMART" id="SM00015">
    <property type="entry name" value="IQ"/>
    <property type="match status" value="5"/>
</dbReference>
<dbReference type="EMBL" id="KV784361">
    <property type="protein sequence ID" value="OEU13252.1"/>
    <property type="molecule type" value="Genomic_DNA"/>
</dbReference>